<keyword evidence="1" id="KW-1133">Transmembrane helix</keyword>
<proteinExistence type="predicted"/>
<dbReference type="EMBL" id="CP016428">
    <property type="protein sequence ID" value="ANW05439.1"/>
    <property type="molecule type" value="Genomic_DNA"/>
</dbReference>
<dbReference type="OrthoDB" id="7908547at2"/>
<dbReference type="RefSeq" id="WP_065732567.1">
    <property type="nucleotide sequence ID" value="NZ_CP016428.1"/>
</dbReference>
<dbReference type="STRING" id="1274631.LMTR13_09760"/>
<keyword evidence="1" id="KW-0812">Transmembrane</keyword>
<dbReference type="InterPro" id="IPR006976">
    <property type="entry name" value="VanZ-like"/>
</dbReference>
<evidence type="ECO:0000313" key="4">
    <source>
        <dbReference type="Proteomes" id="UP000092839"/>
    </source>
</evidence>
<dbReference type="AlphaFoldDB" id="A0A1B1URP8"/>
<evidence type="ECO:0000256" key="1">
    <source>
        <dbReference type="SAM" id="Phobius"/>
    </source>
</evidence>
<feature type="transmembrane region" description="Helical" evidence="1">
    <location>
        <begin position="50"/>
        <end position="69"/>
    </location>
</feature>
<dbReference type="Pfam" id="PF04892">
    <property type="entry name" value="VanZ"/>
    <property type="match status" value="1"/>
</dbReference>
<dbReference type="KEGG" id="bic:LMTR13_09760"/>
<evidence type="ECO:0000259" key="2">
    <source>
        <dbReference type="Pfam" id="PF04892"/>
    </source>
</evidence>
<accession>A0A1B1URP8</accession>
<keyword evidence="1" id="KW-0472">Membrane</keyword>
<sequence>MKRRISQLAIAAAWIAVIAIAYATLAQVGFVYAIYFKLSPYLMRPAMQTYAHFEHVIAFAILGALFGFAYPRRLILVCCIVFGAAALLEILQTVTPDRHGTLIDALEKLAGGAAGIVFARTARLVWSAKDTPS</sequence>
<reference evidence="3 4" key="1">
    <citation type="submission" date="2016-07" db="EMBL/GenBank/DDBJ databases">
        <title>Complete genome sequence of Bradyrhizobium icense LMTR 13T, a potential inoculant strain isolated from lima bean (Phaseolus lunatus) in Peru.</title>
        <authorList>
            <person name="Ormeno-Orrillo E."/>
            <person name="Duran D."/>
            <person name="Rogel M.A."/>
            <person name="Rey L."/>
            <person name="Imperial J."/>
            <person name="Ruiz-Argueso T."/>
            <person name="Martinez-Romero E."/>
        </authorList>
    </citation>
    <scope>NUCLEOTIDE SEQUENCE [LARGE SCALE GENOMIC DNA]</scope>
    <source>
        <strain evidence="3 4">LMTR 13</strain>
    </source>
</reference>
<gene>
    <name evidence="3" type="ORF">LMTR13_09760</name>
</gene>
<protein>
    <recommendedName>
        <fullName evidence="2">VanZ-like domain-containing protein</fullName>
    </recommendedName>
</protein>
<keyword evidence="4" id="KW-1185">Reference proteome</keyword>
<organism evidence="3 4">
    <name type="scientific">Bradyrhizobium icense</name>
    <dbReference type="NCBI Taxonomy" id="1274631"/>
    <lineage>
        <taxon>Bacteria</taxon>
        <taxon>Pseudomonadati</taxon>
        <taxon>Pseudomonadota</taxon>
        <taxon>Alphaproteobacteria</taxon>
        <taxon>Hyphomicrobiales</taxon>
        <taxon>Nitrobacteraceae</taxon>
        <taxon>Bradyrhizobium</taxon>
    </lineage>
</organism>
<name>A0A1B1URP8_9BRAD</name>
<feature type="domain" description="VanZ-like" evidence="2">
    <location>
        <begin position="44"/>
        <end position="121"/>
    </location>
</feature>
<dbReference type="Proteomes" id="UP000092839">
    <property type="component" value="Chromosome"/>
</dbReference>
<evidence type="ECO:0000313" key="3">
    <source>
        <dbReference type="EMBL" id="ANW05439.1"/>
    </source>
</evidence>
<feature type="transmembrane region" description="Helical" evidence="1">
    <location>
        <begin position="74"/>
        <end position="94"/>
    </location>
</feature>